<gene>
    <name evidence="7 11" type="primary">uvrC</name>
    <name evidence="11" type="ORF">THMIRHAM_10850</name>
</gene>
<dbReference type="NCBIfam" id="TIGR00194">
    <property type="entry name" value="uvrC"/>
    <property type="match status" value="1"/>
</dbReference>
<dbReference type="PROSITE" id="PS50165">
    <property type="entry name" value="UVRC"/>
    <property type="match status" value="1"/>
</dbReference>
<dbReference type="CDD" id="cd10434">
    <property type="entry name" value="GIY-YIG_UvrC_Cho"/>
    <property type="match status" value="1"/>
</dbReference>
<dbReference type="Pfam" id="PF02151">
    <property type="entry name" value="UVR"/>
    <property type="match status" value="1"/>
</dbReference>
<dbReference type="InterPro" id="IPR047296">
    <property type="entry name" value="GIY-YIG_UvrC_Cho"/>
</dbReference>
<dbReference type="Pfam" id="PF14520">
    <property type="entry name" value="HHH_5"/>
    <property type="match status" value="1"/>
</dbReference>
<proteinExistence type="inferred from homology"/>
<dbReference type="InterPro" id="IPR003583">
    <property type="entry name" value="Hlx-hairpin-Hlx_DNA-bd_motif"/>
</dbReference>
<dbReference type="SUPFAM" id="SSF47781">
    <property type="entry name" value="RuvA domain 2-like"/>
    <property type="match status" value="1"/>
</dbReference>
<dbReference type="NCBIfam" id="NF001824">
    <property type="entry name" value="PRK00558.1-5"/>
    <property type="match status" value="1"/>
</dbReference>
<keyword evidence="1 7" id="KW-0963">Cytoplasm</keyword>
<keyword evidence="12" id="KW-1185">Reference proteome</keyword>
<evidence type="ECO:0000256" key="7">
    <source>
        <dbReference type="HAMAP-Rule" id="MF_00203"/>
    </source>
</evidence>
<keyword evidence="5 7" id="KW-0234">DNA repair</keyword>
<feature type="domain" description="UvrC family homology region profile" evidence="10">
    <location>
        <begin position="277"/>
        <end position="500"/>
    </location>
</feature>
<keyword evidence="6 7" id="KW-0742">SOS response</keyword>
<comment type="subunit">
    <text evidence="7">Interacts with UvrB in an incision complex.</text>
</comment>
<dbReference type="PANTHER" id="PTHR30562:SF1">
    <property type="entry name" value="UVRABC SYSTEM PROTEIN C"/>
    <property type="match status" value="1"/>
</dbReference>
<evidence type="ECO:0000259" key="10">
    <source>
        <dbReference type="PROSITE" id="PS50165"/>
    </source>
</evidence>
<keyword evidence="2 7" id="KW-0227">DNA damage</keyword>
<evidence type="ECO:0000313" key="12">
    <source>
        <dbReference type="Proteomes" id="UP001054820"/>
    </source>
</evidence>
<accession>A0ABN6CZG4</accession>
<dbReference type="InterPro" id="IPR004791">
    <property type="entry name" value="UvrC"/>
</dbReference>
<dbReference type="HAMAP" id="MF_00203">
    <property type="entry name" value="UvrC"/>
    <property type="match status" value="1"/>
</dbReference>
<comment type="subcellular location">
    <subcellularLocation>
        <location evidence="7">Cytoplasm</location>
    </subcellularLocation>
</comment>
<evidence type="ECO:0000259" key="9">
    <source>
        <dbReference type="PROSITE" id="PS50164"/>
    </source>
</evidence>
<evidence type="ECO:0000313" key="11">
    <source>
        <dbReference type="EMBL" id="BCN93300.1"/>
    </source>
</evidence>
<dbReference type="InterPro" id="IPR035901">
    <property type="entry name" value="GIY-YIG_endonuc_sf"/>
</dbReference>
<feature type="domain" description="UVR" evidence="8">
    <location>
        <begin position="226"/>
        <end position="261"/>
    </location>
</feature>
<dbReference type="InterPro" id="IPR038476">
    <property type="entry name" value="UvrC_RNase_H_dom_sf"/>
</dbReference>
<dbReference type="SUPFAM" id="SSF46600">
    <property type="entry name" value="C-terminal UvrC-binding domain of UvrB"/>
    <property type="match status" value="1"/>
</dbReference>
<dbReference type="Pfam" id="PF01541">
    <property type="entry name" value="GIY-YIG"/>
    <property type="match status" value="1"/>
</dbReference>
<reference evidence="11" key="1">
    <citation type="journal article" date="2022" name="Arch. Microbiol.">
        <title>Thiomicrorhabdus immobilis sp. nov., a mesophilic sulfur-oxidizing bacterium isolated from sediment of a brackish lake in northern Japan.</title>
        <authorList>
            <person name="Kojima H."/>
            <person name="Mochizuki J."/>
            <person name="Kanda M."/>
            <person name="Watanabe T."/>
            <person name="Fukui M."/>
        </authorList>
    </citation>
    <scope>NUCLEOTIDE SEQUENCE</scope>
    <source>
        <strain evidence="11">Am19</strain>
    </source>
</reference>
<dbReference type="Gene3D" id="3.30.420.340">
    <property type="entry name" value="UvrC, RNAse H endonuclease domain"/>
    <property type="match status" value="1"/>
</dbReference>
<evidence type="ECO:0000256" key="1">
    <source>
        <dbReference type="ARBA" id="ARBA00022490"/>
    </source>
</evidence>
<dbReference type="InterPro" id="IPR010994">
    <property type="entry name" value="RuvA_2-like"/>
</dbReference>
<dbReference type="Pfam" id="PF22920">
    <property type="entry name" value="UvrC_RNaseH"/>
    <property type="match status" value="1"/>
</dbReference>
<evidence type="ECO:0000259" key="8">
    <source>
        <dbReference type="PROSITE" id="PS50151"/>
    </source>
</evidence>
<keyword evidence="3 7" id="KW-0228">DNA excision</keyword>
<dbReference type="InterPro" id="IPR001162">
    <property type="entry name" value="UvrC_RNase_H_dom"/>
</dbReference>
<keyword evidence="4 7" id="KW-0267">Excision nuclease</keyword>
<protein>
    <recommendedName>
        <fullName evidence="7">UvrABC system protein C</fullName>
        <shortName evidence="7">Protein UvrC</shortName>
    </recommendedName>
    <alternativeName>
        <fullName evidence="7">Excinuclease ABC subunit C</fullName>
    </alternativeName>
</protein>
<dbReference type="Proteomes" id="UP001054820">
    <property type="component" value="Chromosome"/>
</dbReference>
<dbReference type="PANTHER" id="PTHR30562">
    <property type="entry name" value="UVRC/OXIDOREDUCTASE"/>
    <property type="match status" value="1"/>
</dbReference>
<evidence type="ECO:0000256" key="4">
    <source>
        <dbReference type="ARBA" id="ARBA00022881"/>
    </source>
</evidence>
<comment type="function">
    <text evidence="7">The UvrABC repair system catalyzes the recognition and processing of DNA lesions. UvrC both incises the 5' and 3' sides of the lesion. The N-terminal half is responsible for the 3' incision and the C-terminal half is responsible for the 5' incision.</text>
</comment>
<dbReference type="Gene3D" id="1.10.150.20">
    <property type="entry name" value="5' to 3' exonuclease, C-terminal subdomain"/>
    <property type="match status" value="1"/>
</dbReference>
<dbReference type="EMBL" id="AP024202">
    <property type="protein sequence ID" value="BCN93300.1"/>
    <property type="molecule type" value="Genomic_DNA"/>
</dbReference>
<dbReference type="Pfam" id="PF08459">
    <property type="entry name" value="UvrC_RNaseH_dom"/>
    <property type="match status" value="1"/>
</dbReference>
<evidence type="ECO:0000256" key="2">
    <source>
        <dbReference type="ARBA" id="ARBA00022763"/>
    </source>
</evidence>
<dbReference type="Gene3D" id="3.40.1440.10">
    <property type="entry name" value="GIY-YIG endonuclease"/>
    <property type="match status" value="1"/>
</dbReference>
<name>A0ABN6CZG4_9GAMM</name>
<dbReference type="InterPro" id="IPR036876">
    <property type="entry name" value="UVR_dom_sf"/>
</dbReference>
<dbReference type="SMART" id="SM00465">
    <property type="entry name" value="GIYc"/>
    <property type="match status" value="1"/>
</dbReference>
<organism evidence="11 12">
    <name type="scientific">Thiomicrorhabdus immobilis</name>
    <dbReference type="NCBI Taxonomy" id="2791037"/>
    <lineage>
        <taxon>Bacteria</taxon>
        <taxon>Pseudomonadati</taxon>
        <taxon>Pseudomonadota</taxon>
        <taxon>Gammaproteobacteria</taxon>
        <taxon>Thiotrichales</taxon>
        <taxon>Piscirickettsiaceae</taxon>
        <taxon>Thiomicrorhabdus</taxon>
    </lineage>
</organism>
<evidence type="ECO:0000256" key="3">
    <source>
        <dbReference type="ARBA" id="ARBA00022769"/>
    </source>
</evidence>
<dbReference type="Gene3D" id="4.10.860.10">
    <property type="entry name" value="UVR domain"/>
    <property type="match status" value="1"/>
</dbReference>
<dbReference type="PROSITE" id="PS50151">
    <property type="entry name" value="UVR"/>
    <property type="match status" value="1"/>
</dbReference>
<feature type="domain" description="GIY-YIG" evidence="9">
    <location>
        <begin position="37"/>
        <end position="115"/>
    </location>
</feature>
<comment type="similarity">
    <text evidence="7">Belongs to the UvrC family.</text>
</comment>
<evidence type="ECO:0000256" key="5">
    <source>
        <dbReference type="ARBA" id="ARBA00023204"/>
    </source>
</evidence>
<sequence>MTQDNIQTNNENNQTSVSVDTPVDEFDIEAFLKQLTERPGVYRMINAKGTIIYVGKAKNLKRRVSSYFKKRHDEIKTAKMVMQIARVEVTVTDTDSEAFILENTLIKRYKPKYNILFRDDKSYPYIFVSTSKTFPALSYHRGAKRRVGEYFGPFPNASAVHQTLQSLQKIFPVRQCAESVFNHRSRPCLQYQIKRCSGPCVEGLVTKEQYQEDVRHTLGFLQGKSFEVIEELGQKMEQASAELEFEQAARYRDQVSALRAIQSQHLINQPGSKDMDVIAVAEQASQVCVCLMMYRGGNLWGSEHYYPKLSDVYEKQEVIAAFITQHYQEHPVPAELVLDCDLEDKAVIQAWLKEQRQKAVLIKGAHNQVNKGLVQLATTNALSGLKQHMTQRATQIQRVQALQEVLALVNPPNYMECFDISHTQGQMTIASCVVFNDGIPNTQAYRKFNIEGIQPGDDYAAMHQAMQRRYARLKKEEDALPDLIVVDGGKGQLSQAIDVLKSLELEHVPLVSVAKGEGRKAGLEILYTPYNLEGIDLESDDIALHLINHIRDEAHRFAITSHRAKRTKAQTQSSLEAIEGIGPKTRKQLLVHFGGLTEVKEASVSELQKVKGISLEKAQKIYDFFHGGF</sequence>
<dbReference type="InterPro" id="IPR050066">
    <property type="entry name" value="UvrABC_protein_C"/>
</dbReference>
<evidence type="ECO:0000256" key="6">
    <source>
        <dbReference type="ARBA" id="ARBA00023236"/>
    </source>
</evidence>
<dbReference type="SMART" id="SM00278">
    <property type="entry name" value="HhH1"/>
    <property type="match status" value="2"/>
</dbReference>
<dbReference type="RefSeq" id="WP_237264367.1">
    <property type="nucleotide sequence ID" value="NZ_AP024202.1"/>
</dbReference>
<dbReference type="InterPro" id="IPR001943">
    <property type="entry name" value="UVR_dom"/>
</dbReference>
<dbReference type="PROSITE" id="PS50164">
    <property type="entry name" value="GIY_YIG"/>
    <property type="match status" value="1"/>
</dbReference>
<dbReference type="InterPro" id="IPR000305">
    <property type="entry name" value="GIY-YIG_endonuc"/>
</dbReference>
<dbReference type="SUPFAM" id="SSF82771">
    <property type="entry name" value="GIY-YIG endonuclease"/>
    <property type="match status" value="1"/>
</dbReference>